<dbReference type="EMBL" id="FOIE01000001">
    <property type="protein sequence ID" value="SES78886.1"/>
    <property type="molecule type" value="Genomic_DNA"/>
</dbReference>
<evidence type="ECO:0000313" key="9">
    <source>
        <dbReference type="Proteomes" id="UP000198507"/>
    </source>
</evidence>
<dbReference type="InterPro" id="IPR039425">
    <property type="entry name" value="RNA_pol_sigma-70-like"/>
</dbReference>
<dbReference type="GO" id="GO:0006352">
    <property type="term" value="P:DNA-templated transcription initiation"/>
    <property type="evidence" value="ECO:0007669"/>
    <property type="project" value="InterPro"/>
</dbReference>
<keyword evidence="5" id="KW-0804">Transcription</keyword>
<feature type="region of interest" description="Disordered" evidence="6">
    <location>
        <begin position="121"/>
        <end position="142"/>
    </location>
</feature>
<accession>A0A1H9ZB96</accession>
<dbReference type="Gene3D" id="1.10.1740.10">
    <property type="match status" value="1"/>
</dbReference>
<keyword evidence="4" id="KW-0238">DNA-binding</keyword>
<dbReference type="InterPro" id="IPR013325">
    <property type="entry name" value="RNA_pol_sigma_r2"/>
</dbReference>
<evidence type="ECO:0000256" key="5">
    <source>
        <dbReference type="ARBA" id="ARBA00023163"/>
    </source>
</evidence>
<dbReference type="PANTHER" id="PTHR43133:SF8">
    <property type="entry name" value="RNA POLYMERASE SIGMA FACTOR HI_1459-RELATED"/>
    <property type="match status" value="1"/>
</dbReference>
<gene>
    <name evidence="8" type="ORF">SAMN04488546_0509</name>
</gene>
<reference evidence="9" key="1">
    <citation type="submission" date="2016-10" db="EMBL/GenBank/DDBJ databases">
        <authorList>
            <person name="Varghese N."/>
            <person name="Submissions S."/>
        </authorList>
    </citation>
    <scope>NUCLEOTIDE SEQUENCE [LARGE SCALE GENOMIC DNA]</scope>
    <source>
        <strain evidence="9">DSM 44209</strain>
    </source>
</reference>
<dbReference type="InterPro" id="IPR007627">
    <property type="entry name" value="RNA_pol_sigma70_r2"/>
</dbReference>
<dbReference type="AlphaFoldDB" id="A0A1H9ZB96"/>
<dbReference type="SUPFAM" id="SSF88946">
    <property type="entry name" value="Sigma2 domain of RNA polymerase sigma factors"/>
    <property type="match status" value="1"/>
</dbReference>
<evidence type="ECO:0000256" key="4">
    <source>
        <dbReference type="ARBA" id="ARBA00023125"/>
    </source>
</evidence>
<proteinExistence type="inferred from homology"/>
<evidence type="ECO:0000256" key="2">
    <source>
        <dbReference type="ARBA" id="ARBA00023015"/>
    </source>
</evidence>
<dbReference type="OrthoDB" id="265863at2"/>
<dbReference type="GO" id="GO:0016987">
    <property type="term" value="F:sigma factor activity"/>
    <property type="evidence" value="ECO:0007669"/>
    <property type="project" value="UniProtKB-KW"/>
</dbReference>
<dbReference type="GO" id="GO:0003677">
    <property type="term" value="F:DNA binding"/>
    <property type="evidence" value="ECO:0007669"/>
    <property type="project" value="UniProtKB-KW"/>
</dbReference>
<dbReference type="InterPro" id="IPR014284">
    <property type="entry name" value="RNA_pol_sigma-70_dom"/>
</dbReference>
<evidence type="ECO:0000259" key="7">
    <source>
        <dbReference type="Pfam" id="PF04542"/>
    </source>
</evidence>
<evidence type="ECO:0000256" key="6">
    <source>
        <dbReference type="SAM" id="MobiDB-lite"/>
    </source>
</evidence>
<dbReference type="RefSeq" id="WP_091438552.1">
    <property type="nucleotide sequence ID" value="NZ_FOIE01000001.1"/>
</dbReference>
<keyword evidence="3" id="KW-0731">Sigma factor</keyword>
<comment type="similarity">
    <text evidence="1">Belongs to the sigma-70 factor family. ECF subfamily.</text>
</comment>
<dbReference type="InterPro" id="IPR036388">
    <property type="entry name" value="WH-like_DNA-bd_sf"/>
</dbReference>
<evidence type="ECO:0000256" key="3">
    <source>
        <dbReference type="ARBA" id="ARBA00023082"/>
    </source>
</evidence>
<sequence>MATSPRATTRRRPAASSEATVTALRPAQPGDRDVADLLRRAAGGDQAAWHDVVERYSALLWSVVRRFRLPHAQAADAVQATWLRLLENVDTIRDPERLAGWLQTTVRRECLETIRRSGRERASDLHAPQVGAEPVSDRDDADPEAALLRQERTDLVRAAVRDLPEHSQRLLGLLVASPSLSYEEIGARLGMPVGSIGPTRARVLARLRASLADAGLRDAA</sequence>
<organism evidence="8 9">
    <name type="scientific">Geodermatophilus poikilotrophus</name>
    <dbReference type="NCBI Taxonomy" id="1333667"/>
    <lineage>
        <taxon>Bacteria</taxon>
        <taxon>Bacillati</taxon>
        <taxon>Actinomycetota</taxon>
        <taxon>Actinomycetes</taxon>
        <taxon>Geodermatophilales</taxon>
        <taxon>Geodermatophilaceae</taxon>
        <taxon>Geodermatophilus</taxon>
    </lineage>
</organism>
<dbReference type="PANTHER" id="PTHR43133">
    <property type="entry name" value="RNA POLYMERASE ECF-TYPE SIGMA FACTO"/>
    <property type="match status" value="1"/>
</dbReference>
<dbReference type="Gene3D" id="1.10.10.10">
    <property type="entry name" value="Winged helix-like DNA-binding domain superfamily/Winged helix DNA-binding domain"/>
    <property type="match status" value="1"/>
</dbReference>
<evidence type="ECO:0000313" key="8">
    <source>
        <dbReference type="EMBL" id="SES78886.1"/>
    </source>
</evidence>
<dbReference type="Proteomes" id="UP000198507">
    <property type="component" value="Unassembled WGS sequence"/>
</dbReference>
<feature type="region of interest" description="Disordered" evidence="6">
    <location>
        <begin position="1"/>
        <end position="26"/>
    </location>
</feature>
<evidence type="ECO:0000256" key="1">
    <source>
        <dbReference type="ARBA" id="ARBA00010641"/>
    </source>
</evidence>
<protein>
    <submittedName>
        <fullName evidence="8">RNA polymerase sigma factor, sigma-70 family</fullName>
    </submittedName>
</protein>
<keyword evidence="9" id="KW-1185">Reference proteome</keyword>
<dbReference type="SUPFAM" id="SSF88659">
    <property type="entry name" value="Sigma3 and sigma4 domains of RNA polymerase sigma factors"/>
    <property type="match status" value="1"/>
</dbReference>
<dbReference type="NCBIfam" id="TIGR02937">
    <property type="entry name" value="sigma70-ECF"/>
    <property type="match status" value="1"/>
</dbReference>
<keyword evidence="2" id="KW-0805">Transcription regulation</keyword>
<dbReference type="Pfam" id="PF04542">
    <property type="entry name" value="Sigma70_r2"/>
    <property type="match status" value="1"/>
</dbReference>
<feature type="domain" description="RNA polymerase sigma-70 region 2" evidence="7">
    <location>
        <begin position="53"/>
        <end position="119"/>
    </location>
</feature>
<name>A0A1H9ZB96_9ACTN</name>
<dbReference type="InterPro" id="IPR013324">
    <property type="entry name" value="RNA_pol_sigma_r3/r4-like"/>
</dbReference>